<dbReference type="EMBL" id="AP023396">
    <property type="protein sequence ID" value="BCK56748.1"/>
    <property type="molecule type" value="Genomic_DNA"/>
</dbReference>
<evidence type="ECO:0000313" key="1">
    <source>
        <dbReference type="EMBL" id="BCK56748.1"/>
    </source>
</evidence>
<dbReference type="KEGG" id="nwl:NWFMUON74_45200"/>
<protein>
    <submittedName>
        <fullName evidence="1">Uncharacterized protein</fullName>
    </submittedName>
</protein>
<name>A0A7G1KNI4_9NOCA</name>
<gene>
    <name evidence="1" type="ORF">NWFMUON74_45200</name>
</gene>
<keyword evidence="2" id="KW-1185">Reference proteome</keyword>
<dbReference type="GeneID" id="80348976"/>
<accession>A0A7G1KNI4</accession>
<evidence type="ECO:0000313" key="2">
    <source>
        <dbReference type="Proteomes" id="UP000516173"/>
    </source>
</evidence>
<dbReference type="AlphaFoldDB" id="A0A7G1KNI4"/>
<proteinExistence type="predicted"/>
<organism evidence="1 2">
    <name type="scientific">Nocardia wallacei</name>
    <dbReference type="NCBI Taxonomy" id="480035"/>
    <lineage>
        <taxon>Bacteria</taxon>
        <taxon>Bacillati</taxon>
        <taxon>Actinomycetota</taxon>
        <taxon>Actinomycetes</taxon>
        <taxon>Mycobacteriales</taxon>
        <taxon>Nocardiaceae</taxon>
        <taxon>Nocardia</taxon>
    </lineage>
</organism>
<reference evidence="1 2" key="1">
    <citation type="submission" date="2020-08" db="EMBL/GenBank/DDBJ databases">
        <title>Genome Sequencing of Nocardia wallacei strain FMUON74 and assembly.</title>
        <authorList>
            <person name="Toyokawa M."/>
            <person name="Uesaka K."/>
        </authorList>
    </citation>
    <scope>NUCLEOTIDE SEQUENCE [LARGE SCALE GENOMIC DNA]</scope>
    <source>
        <strain evidence="1 2">FMUON74</strain>
    </source>
</reference>
<dbReference type="RefSeq" id="WP_187683764.1">
    <property type="nucleotide sequence ID" value="NZ_AP023396.1"/>
</dbReference>
<sequence>MDFADVVLTVGLPVAGAILVPGPLGGMIGGAVGGAIGGYLNAKVHKENSQDTFTSTAFGALMGGLGGRLGGKIGAKLLDKVARDARAGWIPVNTFAKLKNTVGPSIPQAVLAGAGSGWARHILNHGPSRANAEELPELRKPSAVAPQVDNLYNQLPDFFGNASSVLGGAGPASKYIAAPVASTSTLRAPQDRSGIPNYDTGRRTLDDTVATTAANDRRVADAVRVAATSSAEGHTALANTVATLNRGADVPVGGVERDTYFLNQIDRAVGGAQQILERTQAAGDQLARTLPSAAV</sequence>
<dbReference type="Proteomes" id="UP000516173">
    <property type="component" value="Chromosome"/>
</dbReference>